<feature type="transmembrane region" description="Helical" evidence="7">
    <location>
        <begin position="254"/>
        <end position="275"/>
    </location>
</feature>
<feature type="transmembrane region" description="Helical" evidence="7">
    <location>
        <begin position="223"/>
        <end position="242"/>
    </location>
</feature>
<protein>
    <submittedName>
        <fullName evidence="8">Uncharacterized protein</fullName>
    </submittedName>
</protein>
<feature type="transmembrane region" description="Helical" evidence="7">
    <location>
        <begin position="149"/>
        <end position="171"/>
    </location>
</feature>
<dbReference type="Proteomes" id="UP001153069">
    <property type="component" value="Unassembled WGS sequence"/>
</dbReference>
<keyword evidence="5 7" id="KW-0472">Membrane</keyword>
<dbReference type="Gene3D" id="1.20.1530.20">
    <property type="match status" value="1"/>
</dbReference>
<evidence type="ECO:0000313" key="8">
    <source>
        <dbReference type="EMBL" id="CAB9497539.1"/>
    </source>
</evidence>
<feature type="transmembrane region" description="Helical" evidence="7">
    <location>
        <begin position="287"/>
        <end position="306"/>
    </location>
</feature>
<dbReference type="OrthoDB" id="203097at2759"/>
<dbReference type="Pfam" id="PF01758">
    <property type="entry name" value="SBF"/>
    <property type="match status" value="1"/>
</dbReference>
<dbReference type="InterPro" id="IPR002657">
    <property type="entry name" value="BilAc:Na_symport/Acr3"/>
</dbReference>
<name>A0A9N8DD88_9STRA</name>
<evidence type="ECO:0000256" key="6">
    <source>
        <dbReference type="SAM" id="MobiDB-lite"/>
    </source>
</evidence>
<evidence type="ECO:0000256" key="1">
    <source>
        <dbReference type="ARBA" id="ARBA00004141"/>
    </source>
</evidence>
<feature type="transmembrane region" description="Helical" evidence="7">
    <location>
        <begin position="20"/>
        <end position="44"/>
    </location>
</feature>
<comment type="similarity">
    <text evidence="2">Belongs to the bile acid:sodium symporter (BASS) (TC 2.A.28) family.</text>
</comment>
<sequence>MSLSTSTGTTEDEMTPAMQGFFAALTLTVPICIGLGVGASSTLADFNLARKKPIPVLIGLISQFVVMPLIALCLLQMFALDPEVAVGVVLVGSAPGGSASNLYTYFAQGDLALSVTMSLLSTLFAFFMMPLWSYLLITLAMGSENTPHIPLQNIAIVLVFIIVPTGVGLVIRHTNRTWKLRGKFLWERVAQVATLVGFLALLGVSIIAIAQHYEAMTKHVDPAIWGMACLMLPLGTLFGLVAARLLRRTRDESIAISIETGIQNFALAVAVIGLSGDTMDSAKALQFPLAYGAISMIVSPLTSALYRFGWPKKILHEEDKDEDEEEDKANQKETTITKVEEDVEAPPADQENNNQGVTFDSTATSTSTRASDVSSSQELTGNNHRDQVSATLSV</sequence>
<keyword evidence="4 7" id="KW-1133">Transmembrane helix</keyword>
<comment type="caution">
    <text evidence="8">The sequence shown here is derived from an EMBL/GenBank/DDBJ whole genome shotgun (WGS) entry which is preliminary data.</text>
</comment>
<feature type="region of interest" description="Disordered" evidence="6">
    <location>
        <begin position="317"/>
        <end position="394"/>
    </location>
</feature>
<feature type="transmembrane region" description="Helical" evidence="7">
    <location>
        <begin position="84"/>
        <end position="106"/>
    </location>
</feature>
<evidence type="ECO:0000256" key="2">
    <source>
        <dbReference type="ARBA" id="ARBA00006528"/>
    </source>
</evidence>
<evidence type="ECO:0000256" key="7">
    <source>
        <dbReference type="SAM" id="Phobius"/>
    </source>
</evidence>
<comment type="subcellular location">
    <subcellularLocation>
        <location evidence="1">Membrane</location>
        <topology evidence="1">Multi-pass membrane protein</topology>
    </subcellularLocation>
</comment>
<dbReference type="SUPFAM" id="SSF103473">
    <property type="entry name" value="MFS general substrate transporter"/>
    <property type="match status" value="1"/>
</dbReference>
<dbReference type="InterPro" id="IPR004710">
    <property type="entry name" value="Bilac:Na_transpt"/>
</dbReference>
<accession>A0A9N8DD88</accession>
<evidence type="ECO:0000313" key="9">
    <source>
        <dbReference type="Proteomes" id="UP001153069"/>
    </source>
</evidence>
<feature type="transmembrane region" description="Helical" evidence="7">
    <location>
        <begin position="118"/>
        <end position="137"/>
    </location>
</feature>
<feature type="compositionally biased region" description="Low complexity" evidence="6">
    <location>
        <begin position="357"/>
        <end position="376"/>
    </location>
</feature>
<keyword evidence="3 7" id="KW-0812">Transmembrane</keyword>
<dbReference type="EMBL" id="CAICTM010000021">
    <property type="protein sequence ID" value="CAB9497539.1"/>
    <property type="molecule type" value="Genomic_DNA"/>
</dbReference>
<reference evidence="8" key="1">
    <citation type="submission" date="2020-06" db="EMBL/GenBank/DDBJ databases">
        <authorList>
            <consortium name="Plant Systems Biology data submission"/>
        </authorList>
    </citation>
    <scope>NUCLEOTIDE SEQUENCE</scope>
    <source>
        <strain evidence="8">D6</strain>
    </source>
</reference>
<feature type="transmembrane region" description="Helical" evidence="7">
    <location>
        <begin position="56"/>
        <end position="78"/>
    </location>
</feature>
<keyword evidence="9" id="KW-1185">Reference proteome</keyword>
<feature type="compositionally biased region" description="Polar residues" evidence="6">
    <location>
        <begin position="377"/>
        <end position="394"/>
    </location>
</feature>
<feature type="transmembrane region" description="Helical" evidence="7">
    <location>
        <begin position="192"/>
        <end position="211"/>
    </location>
</feature>
<dbReference type="AlphaFoldDB" id="A0A9N8DD88"/>
<evidence type="ECO:0000256" key="3">
    <source>
        <dbReference type="ARBA" id="ARBA00022692"/>
    </source>
</evidence>
<dbReference type="InterPro" id="IPR036259">
    <property type="entry name" value="MFS_trans_sf"/>
</dbReference>
<organism evidence="8 9">
    <name type="scientific">Seminavis robusta</name>
    <dbReference type="NCBI Taxonomy" id="568900"/>
    <lineage>
        <taxon>Eukaryota</taxon>
        <taxon>Sar</taxon>
        <taxon>Stramenopiles</taxon>
        <taxon>Ochrophyta</taxon>
        <taxon>Bacillariophyta</taxon>
        <taxon>Bacillariophyceae</taxon>
        <taxon>Bacillariophycidae</taxon>
        <taxon>Naviculales</taxon>
        <taxon>Naviculaceae</taxon>
        <taxon>Seminavis</taxon>
    </lineage>
</organism>
<proteinExistence type="inferred from homology"/>
<evidence type="ECO:0000256" key="5">
    <source>
        <dbReference type="ARBA" id="ARBA00023136"/>
    </source>
</evidence>
<gene>
    <name evidence="8" type="ORF">SEMRO_21_G014850.3</name>
</gene>
<dbReference type="InterPro" id="IPR038770">
    <property type="entry name" value="Na+/solute_symporter_sf"/>
</dbReference>
<evidence type="ECO:0000256" key="4">
    <source>
        <dbReference type="ARBA" id="ARBA00022989"/>
    </source>
</evidence>
<dbReference type="PANTHER" id="PTHR10361:SF28">
    <property type="entry name" value="P3 PROTEIN-RELATED"/>
    <property type="match status" value="1"/>
</dbReference>
<dbReference type="PANTHER" id="PTHR10361">
    <property type="entry name" value="SODIUM-BILE ACID COTRANSPORTER"/>
    <property type="match status" value="1"/>
</dbReference>
<dbReference type="GO" id="GO:0016020">
    <property type="term" value="C:membrane"/>
    <property type="evidence" value="ECO:0007669"/>
    <property type="project" value="UniProtKB-SubCell"/>
</dbReference>